<sequence>MRYYRYLYLSEGLKKKKDRIIAKLEKKMFQMDIYLITLSCNGNNQLEIWNSVLFLQPSFPQTDHFVVGITKGYEEALELVEQITKEVYNETKGADIRSYILNKEQEK</sequence>
<reference evidence="1" key="2">
    <citation type="submission" date="2021-09" db="EMBL/GenBank/DDBJ databases">
        <authorList>
            <person name="Gilroy R."/>
        </authorList>
    </citation>
    <scope>NUCLEOTIDE SEQUENCE</scope>
    <source>
        <strain evidence="1">USAMLcec4-12693</strain>
    </source>
</reference>
<dbReference type="AlphaFoldDB" id="A0A9D2VWY4"/>
<evidence type="ECO:0000313" key="1">
    <source>
        <dbReference type="EMBL" id="HJH49642.1"/>
    </source>
</evidence>
<dbReference type="EMBL" id="DYXE01000050">
    <property type="protein sequence ID" value="HJH49642.1"/>
    <property type="molecule type" value="Genomic_DNA"/>
</dbReference>
<organism evidence="1 2">
    <name type="scientific">Merdimonas faecis</name>
    <dbReference type="NCBI Taxonomy" id="1653435"/>
    <lineage>
        <taxon>Bacteria</taxon>
        <taxon>Bacillati</taxon>
        <taxon>Bacillota</taxon>
        <taxon>Clostridia</taxon>
        <taxon>Lachnospirales</taxon>
        <taxon>Lachnospiraceae</taxon>
        <taxon>Merdimonas</taxon>
    </lineage>
</organism>
<gene>
    <name evidence="1" type="ORF">K8V39_05195</name>
</gene>
<comment type="caution">
    <text evidence="1">The sequence shown here is derived from an EMBL/GenBank/DDBJ whole genome shotgun (WGS) entry which is preliminary data.</text>
</comment>
<dbReference type="RefSeq" id="WP_277271882.1">
    <property type="nucleotide sequence ID" value="NZ_DYXE01000050.1"/>
</dbReference>
<proteinExistence type="predicted"/>
<reference evidence="1" key="1">
    <citation type="journal article" date="2021" name="PeerJ">
        <title>Extensive microbial diversity within the chicken gut microbiome revealed by metagenomics and culture.</title>
        <authorList>
            <person name="Gilroy R."/>
            <person name="Ravi A."/>
            <person name="Getino M."/>
            <person name="Pursley I."/>
            <person name="Horton D.L."/>
            <person name="Alikhan N.F."/>
            <person name="Baker D."/>
            <person name="Gharbi K."/>
            <person name="Hall N."/>
            <person name="Watson M."/>
            <person name="Adriaenssens E.M."/>
            <person name="Foster-Nyarko E."/>
            <person name="Jarju S."/>
            <person name="Secka A."/>
            <person name="Antonio M."/>
            <person name="Oren A."/>
            <person name="Chaudhuri R.R."/>
            <person name="La Ragione R."/>
            <person name="Hildebrand F."/>
            <person name="Pallen M.J."/>
        </authorList>
    </citation>
    <scope>NUCLEOTIDE SEQUENCE</scope>
    <source>
        <strain evidence="1">USAMLcec4-12693</strain>
    </source>
</reference>
<accession>A0A9D2VWY4</accession>
<protein>
    <submittedName>
        <fullName evidence="1">Uncharacterized protein</fullName>
    </submittedName>
</protein>
<dbReference type="Proteomes" id="UP000813420">
    <property type="component" value="Unassembled WGS sequence"/>
</dbReference>
<name>A0A9D2VWY4_9FIRM</name>
<evidence type="ECO:0000313" key="2">
    <source>
        <dbReference type="Proteomes" id="UP000813420"/>
    </source>
</evidence>